<dbReference type="CDD" id="cd17546">
    <property type="entry name" value="REC_hyHK_CKI1_RcsC-like"/>
    <property type="match status" value="1"/>
</dbReference>
<dbReference type="GO" id="GO:0005886">
    <property type="term" value="C:plasma membrane"/>
    <property type="evidence" value="ECO:0007669"/>
    <property type="project" value="TreeGrafter"/>
</dbReference>
<feature type="region of interest" description="Disordered" evidence="7">
    <location>
        <begin position="843"/>
        <end position="874"/>
    </location>
</feature>
<dbReference type="InterPro" id="IPR036097">
    <property type="entry name" value="HisK_dim/P_sf"/>
</dbReference>
<dbReference type="InterPro" id="IPR003661">
    <property type="entry name" value="HisK_dim/P_dom"/>
</dbReference>
<dbReference type="SUPFAM" id="SSF47384">
    <property type="entry name" value="Homodimeric domain of signal transducing histidine kinase"/>
    <property type="match status" value="1"/>
</dbReference>
<dbReference type="Gene3D" id="3.30.565.10">
    <property type="entry name" value="Histidine kinase-like ATPase, C-terminal domain"/>
    <property type="match status" value="1"/>
</dbReference>
<evidence type="ECO:0000256" key="1">
    <source>
        <dbReference type="ARBA" id="ARBA00000085"/>
    </source>
</evidence>
<dbReference type="Pfam" id="PF00072">
    <property type="entry name" value="Response_reg"/>
    <property type="match status" value="1"/>
</dbReference>
<dbReference type="Gene3D" id="1.10.287.130">
    <property type="match status" value="1"/>
</dbReference>
<dbReference type="GO" id="GO:0000155">
    <property type="term" value="F:phosphorelay sensor kinase activity"/>
    <property type="evidence" value="ECO:0007669"/>
    <property type="project" value="InterPro"/>
</dbReference>
<keyword evidence="11" id="KW-1185">Reference proteome</keyword>
<sequence length="1021" mass="113151">MLFPTETNPIDLGPVRSMENQMLIALQTPTLLLRKLNAESLRLQHQDSSEELRRRYSTVSTCICAGRLRFVSTSRAGRKASKRKGPQHLGPRSRSSWGGFTASPPDVRLQQSNQPERQLLFIPRIPLFNLHTDCSSAFHTPPSERLHHHDQPGMVVHSGDEGFRQELLRLYSPAESNAAEELVKLKDKLRNAASDLFWPLLTEGLATIADAQYAFVSKRILADDHDSAIEMPPIGERGACLMGAAFFLNDGHGVKKQLRDFKYHAYSCPCAYMRHDKIFIIPEKLNDFIVNNPNDLIVPGEAYLGIPLFADGKCFAHFGVMWSEEGAARRSLGWGYLELLFHSLEDMILERVLEGGNFGRLAEPLHEVRSRVIPHEAISVAQSLKPYARSLSHELRTPMQGVVGMLDVMMANVKEAAEGQNDPRLRRVLETLKENIETVQDSSRRAVEAADNVVHAYDMNMGVPETPLSPLDKLVNDNVFLRDRRPEILVTGNNIPINQFRGTKRRREEMAWRSGNAPKIHARVARTARQRMRHSFSEEPPRRKSQATPLARDAAGIDTMDKTCSHGATDTHCDSDSSSSPLFASEHSIVPGLRHTNLREVLQYVINDALKVGGRPDSAIAEETDFGERIEVRSRSSSGQANTKNIEWLVTPDVPNTILIDEKDLAKMVSCVMLNAIKFTDNGEITLKAALSTKARYIVINVKDSGSGIPAAFLPKLFKPFSREDDSTTRQSEGLGLGLMVAKGLARKLGGDLFCIQSHVSGPQKGSEFEIRIPLTPGEVCSRPASPFGSPTPSSNNSRLSVEADVPLFEDVVQHPATPPLPCLPFKPEDIPVAEDSPVTRPASLQHLGLPSPRRTASPARPRATSRNRTLSDSGFDRSLAKKCPLNILVVEDNKINRKLLTSMLAKLGYTNVCEAYDGNDAVEQMRKERPVDAQIDVVLMDLWMPLLDGFQATEAIMKMDTQKVPTILAVSADITDGALERAAKVGMKGFLTKPFQIRDLEKLIKEYCASCCTESEASTT</sequence>
<dbReference type="AlphaFoldDB" id="A0A6A6TBJ2"/>
<dbReference type="PANTHER" id="PTHR43047">
    <property type="entry name" value="TWO-COMPONENT HISTIDINE PROTEIN KINASE"/>
    <property type="match status" value="1"/>
</dbReference>
<dbReference type="EC" id="2.7.13.3" evidence="2"/>
<dbReference type="Proteomes" id="UP000799324">
    <property type="component" value="Unassembled WGS sequence"/>
</dbReference>
<dbReference type="InterPro" id="IPR036890">
    <property type="entry name" value="HATPase_C_sf"/>
</dbReference>
<dbReference type="PANTHER" id="PTHR43047:SF2">
    <property type="entry name" value="HISTIDINE KINASE M7"/>
    <property type="match status" value="1"/>
</dbReference>
<dbReference type="Pfam" id="PF02518">
    <property type="entry name" value="HATPase_c"/>
    <property type="match status" value="1"/>
</dbReference>
<dbReference type="SMART" id="SM00448">
    <property type="entry name" value="REC"/>
    <property type="match status" value="1"/>
</dbReference>
<gene>
    <name evidence="10" type="ORF">K491DRAFT_677337</name>
</gene>
<dbReference type="SMART" id="SM00388">
    <property type="entry name" value="HisKA"/>
    <property type="match status" value="1"/>
</dbReference>
<comment type="catalytic activity">
    <reaction evidence="1">
        <text>ATP + protein L-histidine = ADP + protein N-phospho-L-histidine.</text>
        <dbReference type="EC" id="2.7.13.3"/>
    </reaction>
</comment>
<dbReference type="InterPro" id="IPR011006">
    <property type="entry name" value="CheY-like_superfamily"/>
</dbReference>
<evidence type="ECO:0000256" key="3">
    <source>
        <dbReference type="ARBA" id="ARBA00022553"/>
    </source>
</evidence>
<reference evidence="10" key="1">
    <citation type="journal article" date="2020" name="Stud. Mycol.">
        <title>101 Dothideomycetes genomes: a test case for predicting lifestyles and emergence of pathogens.</title>
        <authorList>
            <person name="Haridas S."/>
            <person name="Albert R."/>
            <person name="Binder M."/>
            <person name="Bloem J."/>
            <person name="Labutti K."/>
            <person name="Salamov A."/>
            <person name="Andreopoulos B."/>
            <person name="Baker S."/>
            <person name="Barry K."/>
            <person name="Bills G."/>
            <person name="Bluhm B."/>
            <person name="Cannon C."/>
            <person name="Castanera R."/>
            <person name="Culley D."/>
            <person name="Daum C."/>
            <person name="Ezra D."/>
            <person name="Gonzalez J."/>
            <person name="Henrissat B."/>
            <person name="Kuo A."/>
            <person name="Liang C."/>
            <person name="Lipzen A."/>
            <person name="Lutzoni F."/>
            <person name="Magnuson J."/>
            <person name="Mondo S."/>
            <person name="Nolan M."/>
            <person name="Ohm R."/>
            <person name="Pangilinan J."/>
            <person name="Park H.-J."/>
            <person name="Ramirez L."/>
            <person name="Alfaro M."/>
            <person name="Sun H."/>
            <person name="Tritt A."/>
            <person name="Yoshinaga Y."/>
            <person name="Zwiers L.-H."/>
            <person name="Turgeon B."/>
            <person name="Goodwin S."/>
            <person name="Spatafora J."/>
            <person name="Crous P."/>
            <person name="Grigoriev I."/>
        </authorList>
    </citation>
    <scope>NUCLEOTIDE SEQUENCE</scope>
    <source>
        <strain evidence="10">CBS 122681</strain>
    </source>
</reference>
<evidence type="ECO:0000256" key="2">
    <source>
        <dbReference type="ARBA" id="ARBA00012438"/>
    </source>
</evidence>
<keyword evidence="4" id="KW-0808">Transferase</keyword>
<evidence type="ECO:0000256" key="6">
    <source>
        <dbReference type="PROSITE-ProRule" id="PRU00169"/>
    </source>
</evidence>
<name>A0A6A6TBJ2_9PLEO</name>
<evidence type="ECO:0000256" key="4">
    <source>
        <dbReference type="ARBA" id="ARBA00022679"/>
    </source>
</evidence>
<evidence type="ECO:0000259" key="9">
    <source>
        <dbReference type="PROSITE" id="PS50110"/>
    </source>
</evidence>
<dbReference type="FunFam" id="1.10.287.130:FF:000100">
    <property type="entry name" value="Sensor histidine kinase/response regulator"/>
    <property type="match status" value="1"/>
</dbReference>
<proteinExistence type="predicted"/>
<feature type="modified residue" description="4-aspartylphosphate" evidence="6">
    <location>
        <position position="942"/>
    </location>
</feature>
<dbReference type="EMBL" id="MU004326">
    <property type="protein sequence ID" value="KAF2657339.1"/>
    <property type="molecule type" value="Genomic_DNA"/>
</dbReference>
<keyword evidence="5" id="KW-0418">Kinase</keyword>
<protein>
    <recommendedName>
        <fullName evidence="2">histidine kinase</fullName>
        <ecNumber evidence="2">2.7.13.3</ecNumber>
    </recommendedName>
</protein>
<feature type="compositionally biased region" description="Low complexity" evidence="7">
    <location>
        <begin position="851"/>
        <end position="869"/>
    </location>
</feature>
<dbReference type="InterPro" id="IPR001789">
    <property type="entry name" value="Sig_transdc_resp-reg_receiver"/>
</dbReference>
<evidence type="ECO:0000313" key="10">
    <source>
        <dbReference type="EMBL" id="KAF2657339.1"/>
    </source>
</evidence>
<feature type="region of interest" description="Disordered" evidence="7">
    <location>
        <begin position="533"/>
        <end position="554"/>
    </location>
</feature>
<dbReference type="InterPro" id="IPR004358">
    <property type="entry name" value="Sig_transdc_His_kin-like_C"/>
</dbReference>
<organism evidence="10 11">
    <name type="scientific">Lophiostoma macrostomum CBS 122681</name>
    <dbReference type="NCBI Taxonomy" id="1314788"/>
    <lineage>
        <taxon>Eukaryota</taxon>
        <taxon>Fungi</taxon>
        <taxon>Dikarya</taxon>
        <taxon>Ascomycota</taxon>
        <taxon>Pezizomycotina</taxon>
        <taxon>Dothideomycetes</taxon>
        <taxon>Pleosporomycetidae</taxon>
        <taxon>Pleosporales</taxon>
        <taxon>Lophiostomataceae</taxon>
        <taxon>Lophiostoma</taxon>
    </lineage>
</organism>
<dbReference type="InterPro" id="IPR005467">
    <property type="entry name" value="His_kinase_dom"/>
</dbReference>
<dbReference type="PROSITE" id="PS50110">
    <property type="entry name" value="RESPONSE_REGULATORY"/>
    <property type="match status" value="1"/>
</dbReference>
<evidence type="ECO:0000313" key="11">
    <source>
        <dbReference type="Proteomes" id="UP000799324"/>
    </source>
</evidence>
<dbReference type="GO" id="GO:0009927">
    <property type="term" value="F:histidine phosphotransfer kinase activity"/>
    <property type="evidence" value="ECO:0007669"/>
    <property type="project" value="TreeGrafter"/>
</dbReference>
<dbReference type="PRINTS" id="PR00344">
    <property type="entry name" value="BCTRLSENSOR"/>
</dbReference>
<evidence type="ECO:0000256" key="7">
    <source>
        <dbReference type="SAM" id="MobiDB-lite"/>
    </source>
</evidence>
<accession>A0A6A6TBJ2</accession>
<dbReference type="PROSITE" id="PS50109">
    <property type="entry name" value="HIS_KIN"/>
    <property type="match status" value="1"/>
</dbReference>
<evidence type="ECO:0000259" key="8">
    <source>
        <dbReference type="PROSITE" id="PS50109"/>
    </source>
</evidence>
<feature type="domain" description="Response regulatory" evidence="9">
    <location>
        <begin position="887"/>
        <end position="1009"/>
    </location>
</feature>
<evidence type="ECO:0000256" key="5">
    <source>
        <dbReference type="ARBA" id="ARBA00022777"/>
    </source>
</evidence>
<keyword evidence="3 6" id="KW-0597">Phosphoprotein</keyword>
<dbReference type="InterPro" id="IPR003594">
    <property type="entry name" value="HATPase_dom"/>
</dbReference>
<feature type="domain" description="Histidine kinase" evidence="8">
    <location>
        <begin position="661"/>
        <end position="777"/>
    </location>
</feature>
<dbReference type="SUPFAM" id="SSF55874">
    <property type="entry name" value="ATPase domain of HSP90 chaperone/DNA topoisomerase II/histidine kinase"/>
    <property type="match status" value="1"/>
</dbReference>
<dbReference type="CDD" id="cd00082">
    <property type="entry name" value="HisKA"/>
    <property type="match status" value="1"/>
</dbReference>
<dbReference type="SMART" id="SM00387">
    <property type="entry name" value="HATPase_c"/>
    <property type="match status" value="1"/>
</dbReference>
<dbReference type="SUPFAM" id="SSF52172">
    <property type="entry name" value="CheY-like"/>
    <property type="match status" value="1"/>
</dbReference>
<dbReference type="OrthoDB" id="60033at2759"/>
<feature type="compositionally biased region" description="Basic residues" evidence="7">
    <location>
        <begin position="76"/>
        <end position="86"/>
    </location>
</feature>
<dbReference type="Gene3D" id="3.40.50.2300">
    <property type="match status" value="1"/>
</dbReference>
<feature type="region of interest" description="Disordered" evidence="7">
    <location>
        <begin position="75"/>
        <end position="108"/>
    </location>
</feature>